<dbReference type="InterPro" id="IPR010065">
    <property type="entry name" value="AA_ABC_transptr_permease_3TM"/>
</dbReference>
<dbReference type="CDD" id="cd06261">
    <property type="entry name" value="TM_PBP2"/>
    <property type="match status" value="1"/>
</dbReference>
<dbReference type="OrthoDB" id="9787841at2"/>
<evidence type="ECO:0000259" key="10">
    <source>
        <dbReference type="PROSITE" id="PS50928"/>
    </source>
</evidence>
<dbReference type="FunFam" id="1.10.3720.10:FF:000009">
    <property type="entry name" value="Amino acid ABC transporter permease"/>
    <property type="match status" value="1"/>
</dbReference>
<evidence type="ECO:0000256" key="5">
    <source>
        <dbReference type="ARBA" id="ARBA00022692"/>
    </source>
</evidence>
<feature type="transmembrane region" description="Helical" evidence="9">
    <location>
        <begin position="84"/>
        <end position="105"/>
    </location>
</feature>
<comment type="subcellular location">
    <subcellularLocation>
        <location evidence="1">Cell inner membrane</location>
        <topology evidence="1">Multi-pass membrane protein</topology>
    </subcellularLocation>
    <subcellularLocation>
        <location evidence="9">Cell membrane</location>
        <topology evidence="9">Multi-pass membrane protein</topology>
    </subcellularLocation>
</comment>
<keyword evidence="6" id="KW-0029">Amino-acid transport</keyword>
<dbReference type="PANTHER" id="PTHR30614:SF0">
    <property type="entry name" value="L-CYSTINE TRANSPORT SYSTEM PERMEASE PROTEIN TCYL"/>
    <property type="match status" value="1"/>
</dbReference>
<proteinExistence type="inferred from homology"/>
<comment type="similarity">
    <text evidence="2">Belongs to the binding-protein-dependent transport system permease family. HisMQ subfamily.</text>
</comment>
<evidence type="ECO:0000256" key="7">
    <source>
        <dbReference type="ARBA" id="ARBA00022989"/>
    </source>
</evidence>
<evidence type="ECO:0000256" key="1">
    <source>
        <dbReference type="ARBA" id="ARBA00004429"/>
    </source>
</evidence>
<feature type="domain" description="ABC transmembrane type-1" evidence="10">
    <location>
        <begin position="19"/>
        <end position="210"/>
    </location>
</feature>
<name>A0A2T3NCA3_9GAMM</name>
<dbReference type="Pfam" id="PF00528">
    <property type="entry name" value="BPD_transp_1"/>
    <property type="match status" value="1"/>
</dbReference>
<keyword evidence="12" id="KW-1185">Reference proteome</keyword>
<keyword evidence="7 9" id="KW-1133">Transmembrane helix</keyword>
<keyword evidence="5 9" id="KW-0812">Transmembrane</keyword>
<evidence type="ECO:0000256" key="4">
    <source>
        <dbReference type="ARBA" id="ARBA00022475"/>
    </source>
</evidence>
<feature type="transmembrane region" description="Helical" evidence="9">
    <location>
        <begin position="155"/>
        <end position="176"/>
    </location>
</feature>
<evidence type="ECO:0000256" key="9">
    <source>
        <dbReference type="RuleBase" id="RU363032"/>
    </source>
</evidence>
<evidence type="ECO:0000313" key="12">
    <source>
        <dbReference type="Proteomes" id="UP000241771"/>
    </source>
</evidence>
<dbReference type="RefSeq" id="WP_036826158.1">
    <property type="nucleotide sequence ID" value="NZ_JGVO01000718.1"/>
</dbReference>
<accession>A0A2T3NCA3</accession>
<dbReference type="InterPro" id="IPR043429">
    <property type="entry name" value="ArtM/GltK/GlnP/TcyL/YhdX-like"/>
</dbReference>
<dbReference type="InterPro" id="IPR035906">
    <property type="entry name" value="MetI-like_sf"/>
</dbReference>
<protein>
    <submittedName>
        <fullName evidence="11">Amino acid ABC transporter permease</fullName>
    </submittedName>
</protein>
<dbReference type="Proteomes" id="UP000241771">
    <property type="component" value="Unassembled WGS sequence"/>
</dbReference>
<feature type="transmembrane region" description="Helical" evidence="9">
    <location>
        <begin position="188"/>
        <end position="207"/>
    </location>
</feature>
<keyword evidence="8 9" id="KW-0472">Membrane</keyword>
<dbReference type="GO" id="GO:0015184">
    <property type="term" value="F:L-cystine transmembrane transporter activity"/>
    <property type="evidence" value="ECO:0007669"/>
    <property type="project" value="TreeGrafter"/>
</dbReference>
<dbReference type="GO" id="GO:0043190">
    <property type="term" value="C:ATP-binding cassette (ABC) transporter complex"/>
    <property type="evidence" value="ECO:0007669"/>
    <property type="project" value="InterPro"/>
</dbReference>
<organism evidence="11 12">
    <name type="scientific">Photobacterium sanctipauli</name>
    <dbReference type="NCBI Taxonomy" id="1342794"/>
    <lineage>
        <taxon>Bacteria</taxon>
        <taxon>Pseudomonadati</taxon>
        <taxon>Pseudomonadota</taxon>
        <taxon>Gammaproteobacteria</taxon>
        <taxon>Vibrionales</taxon>
        <taxon>Vibrionaceae</taxon>
        <taxon>Photobacterium</taxon>
    </lineage>
</organism>
<evidence type="ECO:0000256" key="6">
    <source>
        <dbReference type="ARBA" id="ARBA00022970"/>
    </source>
</evidence>
<evidence type="ECO:0000256" key="3">
    <source>
        <dbReference type="ARBA" id="ARBA00022448"/>
    </source>
</evidence>
<feature type="transmembrane region" description="Helical" evidence="9">
    <location>
        <begin position="57"/>
        <end position="78"/>
    </location>
</feature>
<dbReference type="PROSITE" id="PS50928">
    <property type="entry name" value="ABC_TM1"/>
    <property type="match status" value="1"/>
</dbReference>
<keyword evidence="3 9" id="KW-0813">Transport</keyword>
<sequence length="223" mass="25017">MGFDFDYMLSLLPILFKYLGTTLGMALWGLLFALIIALVLALLRVYRIPVLDQLSQLYISFFRGTPLLVQLFLLYYGLPQIFPVFVGLDAFSASVIGLSLHFAAYKAESIRAAIIGIDRSQREASLSIGMTELQAMRRIILPQATRVALPSLMNYFIDMIKSTSLAFTLGVAEIMAKAQMEASSSFKFFEAFLAVALIYWGMVLLLTRVQIWAEAKLNKAYVR</sequence>
<dbReference type="Gene3D" id="1.10.3720.10">
    <property type="entry name" value="MetI-like"/>
    <property type="match status" value="1"/>
</dbReference>
<dbReference type="SUPFAM" id="SSF161098">
    <property type="entry name" value="MetI-like"/>
    <property type="match status" value="1"/>
</dbReference>
<dbReference type="NCBIfam" id="TIGR01726">
    <property type="entry name" value="HEQRo_perm_3TM"/>
    <property type="match status" value="1"/>
</dbReference>
<reference evidence="11 12" key="1">
    <citation type="submission" date="2018-01" db="EMBL/GenBank/DDBJ databases">
        <title>Whole genome sequencing of Histamine producing bacteria.</title>
        <authorList>
            <person name="Butler K."/>
        </authorList>
    </citation>
    <scope>NUCLEOTIDE SEQUENCE [LARGE SCALE GENOMIC DNA]</scope>
    <source>
        <strain evidence="11 12">DSM 100436</strain>
    </source>
</reference>
<dbReference type="InterPro" id="IPR000515">
    <property type="entry name" value="MetI-like"/>
</dbReference>
<evidence type="ECO:0000313" key="11">
    <source>
        <dbReference type="EMBL" id="PSW11678.1"/>
    </source>
</evidence>
<feature type="transmembrane region" description="Helical" evidence="9">
    <location>
        <begin position="25"/>
        <end position="45"/>
    </location>
</feature>
<gene>
    <name evidence="11" type="ORF">C9I98_23855</name>
</gene>
<keyword evidence="4" id="KW-1003">Cell membrane</keyword>
<comment type="caution">
    <text evidence="11">The sequence shown here is derived from an EMBL/GenBank/DDBJ whole genome shotgun (WGS) entry which is preliminary data.</text>
</comment>
<dbReference type="PANTHER" id="PTHR30614">
    <property type="entry name" value="MEMBRANE COMPONENT OF AMINO ACID ABC TRANSPORTER"/>
    <property type="match status" value="1"/>
</dbReference>
<dbReference type="EMBL" id="PYMA01000023">
    <property type="protein sequence ID" value="PSW11678.1"/>
    <property type="molecule type" value="Genomic_DNA"/>
</dbReference>
<evidence type="ECO:0000256" key="8">
    <source>
        <dbReference type="ARBA" id="ARBA00023136"/>
    </source>
</evidence>
<evidence type="ECO:0000256" key="2">
    <source>
        <dbReference type="ARBA" id="ARBA00010072"/>
    </source>
</evidence>
<dbReference type="AlphaFoldDB" id="A0A2T3NCA3"/>